<dbReference type="OrthoDB" id="2363873at2759"/>
<evidence type="ECO:0000256" key="1">
    <source>
        <dbReference type="ARBA" id="ARBA00022801"/>
    </source>
</evidence>
<gene>
    <name evidence="7" type="ORF">EI97DRAFT_438000</name>
</gene>
<dbReference type="Proteomes" id="UP000800097">
    <property type="component" value="Unassembled WGS sequence"/>
</dbReference>
<dbReference type="PANTHER" id="PTHR10272:SF7">
    <property type="entry name" value="PHOSPHOLIPASE-RELATED"/>
    <property type="match status" value="1"/>
</dbReference>
<name>A0A6A6J4A2_WESOR</name>
<protein>
    <recommendedName>
        <fullName evidence="4">Putative phospholipase</fullName>
        <ecNumber evidence="4">3.1.1.47</ecNumber>
    </recommendedName>
</protein>
<feature type="region of interest" description="Disordered" evidence="6">
    <location>
        <begin position="470"/>
        <end position="491"/>
    </location>
</feature>
<dbReference type="SUPFAM" id="SSF53474">
    <property type="entry name" value="alpha/beta-Hydrolases"/>
    <property type="match status" value="1"/>
</dbReference>
<dbReference type="PIRSF" id="PIRSF018169">
    <property type="entry name" value="PAF_acetylhydrolase"/>
    <property type="match status" value="1"/>
</dbReference>
<evidence type="ECO:0000313" key="8">
    <source>
        <dbReference type="Proteomes" id="UP000800097"/>
    </source>
</evidence>
<evidence type="ECO:0000256" key="4">
    <source>
        <dbReference type="PIRNR" id="PIRNR018169"/>
    </source>
</evidence>
<evidence type="ECO:0000256" key="5">
    <source>
        <dbReference type="PIRSR" id="PIRSR018169-1"/>
    </source>
</evidence>
<dbReference type="Pfam" id="PF03403">
    <property type="entry name" value="PAF-AH_p_II"/>
    <property type="match status" value="1"/>
</dbReference>
<comment type="catalytic activity">
    <reaction evidence="4">
        <text>a 1-O-alkyl-2-acetyl-sn-glycero-3-phosphocholine + H2O = a 1-O-alkyl-sn-glycero-3-phosphocholine + acetate + H(+)</text>
        <dbReference type="Rhea" id="RHEA:17777"/>
        <dbReference type="ChEBI" id="CHEBI:15377"/>
        <dbReference type="ChEBI" id="CHEBI:15378"/>
        <dbReference type="ChEBI" id="CHEBI:30089"/>
        <dbReference type="ChEBI" id="CHEBI:30909"/>
        <dbReference type="ChEBI" id="CHEBI:36707"/>
        <dbReference type="EC" id="3.1.1.47"/>
    </reaction>
</comment>
<dbReference type="Gene3D" id="3.40.50.1820">
    <property type="entry name" value="alpha/beta hydrolase"/>
    <property type="match status" value="1"/>
</dbReference>
<comment type="similarity">
    <text evidence="4">Belongs to the serine esterase family.</text>
</comment>
<keyword evidence="2 4" id="KW-0442">Lipid degradation</keyword>
<keyword evidence="8" id="KW-1185">Reference proteome</keyword>
<feature type="active site" description="Charge relay system" evidence="5">
    <location>
        <position position="310"/>
    </location>
</feature>
<proteinExistence type="inferred from homology"/>
<dbReference type="RefSeq" id="XP_033648804.1">
    <property type="nucleotide sequence ID" value="XM_033799460.1"/>
</dbReference>
<feature type="active site" description="Nucleophile" evidence="5">
    <location>
        <position position="260"/>
    </location>
</feature>
<evidence type="ECO:0000256" key="3">
    <source>
        <dbReference type="ARBA" id="ARBA00023098"/>
    </source>
</evidence>
<evidence type="ECO:0000313" key="7">
    <source>
        <dbReference type="EMBL" id="KAF2271265.1"/>
    </source>
</evidence>
<evidence type="ECO:0000256" key="6">
    <source>
        <dbReference type="SAM" id="MobiDB-lite"/>
    </source>
</evidence>
<dbReference type="PANTHER" id="PTHR10272">
    <property type="entry name" value="PLATELET-ACTIVATING FACTOR ACETYLHYDROLASE"/>
    <property type="match status" value="1"/>
</dbReference>
<dbReference type="EC" id="3.1.1.47" evidence="4"/>
<dbReference type="GO" id="GO:0003847">
    <property type="term" value="F:1-alkyl-2-acetylglycerophosphocholine esterase activity"/>
    <property type="evidence" value="ECO:0007669"/>
    <property type="project" value="UniProtKB-UniRule"/>
</dbReference>
<dbReference type="EMBL" id="ML986555">
    <property type="protein sequence ID" value="KAF2271265.1"/>
    <property type="molecule type" value="Genomic_DNA"/>
</dbReference>
<keyword evidence="1 4" id="KW-0378">Hydrolase</keyword>
<accession>A0A6A6J4A2</accession>
<dbReference type="GO" id="GO:0016042">
    <property type="term" value="P:lipid catabolic process"/>
    <property type="evidence" value="ECO:0007669"/>
    <property type="project" value="UniProtKB-KW"/>
</dbReference>
<dbReference type="GeneID" id="54552635"/>
<dbReference type="InterPro" id="IPR029058">
    <property type="entry name" value="AB_hydrolase_fold"/>
</dbReference>
<feature type="active site" description="Charge relay system" evidence="5">
    <location>
        <position position="387"/>
    </location>
</feature>
<reference evidence="7" key="1">
    <citation type="journal article" date="2020" name="Stud. Mycol.">
        <title>101 Dothideomycetes genomes: a test case for predicting lifestyles and emergence of pathogens.</title>
        <authorList>
            <person name="Haridas S."/>
            <person name="Albert R."/>
            <person name="Binder M."/>
            <person name="Bloem J."/>
            <person name="Labutti K."/>
            <person name="Salamov A."/>
            <person name="Andreopoulos B."/>
            <person name="Baker S."/>
            <person name="Barry K."/>
            <person name="Bills G."/>
            <person name="Bluhm B."/>
            <person name="Cannon C."/>
            <person name="Castanera R."/>
            <person name="Culley D."/>
            <person name="Daum C."/>
            <person name="Ezra D."/>
            <person name="Gonzalez J."/>
            <person name="Henrissat B."/>
            <person name="Kuo A."/>
            <person name="Liang C."/>
            <person name="Lipzen A."/>
            <person name="Lutzoni F."/>
            <person name="Magnuson J."/>
            <person name="Mondo S."/>
            <person name="Nolan M."/>
            <person name="Ohm R."/>
            <person name="Pangilinan J."/>
            <person name="Park H.-J."/>
            <person name="Ramirez L."/>
            <person name="Alfaro M."/>
            <person name="Sun H."/>
            <person name="Tritt A."/>
            <person name="Yoshinaga Y."/>
            <person name="Zwiers L.-H."/>
            <person name="Turgeon B."/>
            <person name="Goodwin S."/>
            <person name="Spatafora J."/>
            <person name="Crous P."/>
            <person name="Grigoriev I."/>
        </authorList>
    </citation>
    <scope>NUCLEOTIDE SEQUENCE</scope>
    <source>
        <strain evidence="7">CBS 379.55</strain>
    </source>
</reference>
<keyword evidence="3 4" id="KW-0443">Lipid metabolism</keyword>
<organism evidence="7 8">
    <name type="scientific">Westerdykella ornata</name>
    <dbReference type="NCBI Taxonomy" id="318751"/>
    <lineage>
        <taxon>Eukaryota</taxon>
        <taxon>Fungi</taxon>
        <taxon>Dikarya</taxon>
        <taxon>Ascomycota</taxon>
        <taxon>Pezizomycotina</taxon>
        <taxon>Dothideomycetes</taxon>
        <taxon>Pleosporomycetidae</taxon>
        <taxon>Pleosporales</taxon>
        <taxon>Sporormiaceae</taxon>
        <taxon>Westerdykella</taxon>
    </lineage>
</organism>
<dbReference type="InterPro" id="IPR016715">
    <property type="entry name" value="PAF_acetylhydro_eukaryote"/>
</dbReference>
<dbReference type="AlphaFoldDB" id="A0A6A6J4A2"/>
<sequence>MTWLHQLNPTPAFPPYTGRYKVGTVDVEIPVAELDSPSPAPSSASDLSTVAFRIFYPCHPDSQQRNVRWIPSPQREYVGAYARFLGANGAFSQFFSLIPQILYYVSIPAHQNAHVLEPQTSNRRWPVMIFSHGLGGSRNAYSHIVGSLASHGMVVIAPDHRDGSSPISFVHTPGEKEELKRVEYKKIAHKASTEVYESRDEQLRIRLWELGLIHDALLKIDERVALSNVAEDHKKHGGLTMFAHKLNVHEPGSISFAGHSFGAASMVQFIKSIYYRPDSQEPGYKPLFTPSSSSPLVRQVTPTTPVILLDLWTLPIQSPATAWLRNHPMPCYDSPTTGGSNLLSILSDAFFKWKANLEETKHIVAKPAGADPNQPGPHLFYPIASAHLSQSDFGVLFPWLTTKVFGAKEPERVLKLNVRAILQVLRNGGVEVADTSIRDMELDEEDAASRKVLHDERILSRKKDSVRGWVSLTTEPEPEPEADLTREKGPVDAVVEGEVLGETVQESQR</sequence>
<evidence type="ECO:0000256" key="2">
    <source>
        <dbReference type="ARBA" id="ARBA00022963"/>
    </source>
</evidence>